<dbReference type="Proteomes" id="UP000323594">
    <property type="component" value="Chromosome"/>
</dbReference>
<sequence length="480" mass="52542">MLDVVIIGGGVVGACIARELSKYQLETVLLEKNPEVGAETSRVNSGIVHGGYDAKEGSLKAKLNVRGNQLIRELAPVLHLHFKQCGSLVVAFSDDDMQAVHNLYERGIKNGVPGMEIWDTQTLRAKEPNISPEAVGALFCGTAGIICPFNMTCAFMENAIENGVRLQTDSKVLDIQKESDGFRIKTKDQTYKSKYIVNAAGLYSDKIAALVGDHDYTICPRKGEYRILDKSYKDLVNYVIFQAPTKMGKGILVTPTYHENIMVGPTATDVESVEDVSVDTNGLRQLDTLSKKSVPSLDLRKTIRVFSGVRARPNTGEFMIYPSKNAKGFIHAGGIESPGLTSAPAIAEYVAELLNQEGCVLQPKQSFKAEREAIPQFALLPPEEQAKLIKENPLYGHVICRCETITEAEIVQAIHKPAGARTLDGVKRRVRPGAGRCQGGFCAPRVMEILSRELHIPMEKILKDHQGSEIVIGKLKEAAK</sequence>
<gene>
    <name evidence="4" type="ORF">FUT82_04420</name>
    <name evidence="3" type="ORF">TPHV1_200038</name>
</gene>
<name>A0A0B7GTD3_TREPH</name>
<dbReference type="RefSeq" id="WP_024753133.1">
    <property type="nucleotide sequence ID" value="NZ_CDNC01000013.1"/>
</dbReference>
<dbReference type="Gene3D" id="3.30.9.10">
    <property type="entry name" value="D-Amino Acid Oxidase, subunit A, domain 2"/>
    <property type="match status" value="1"/>
</dbReference>
<organism evidence="3 5">
    <name type="scientific">Treponema phagedenis</name>
    <dbReference type="NCBI Taxonomy" id="162"/>
    <lineage>
        <taxon>Bacteria</taxon>
        <taxon>Pseudomonadati</taxon>
        <taxon>Spirochaetota</taxon>
        <taxon>Spirochaetia</taxon>
        <taxon>Spirochaetales</taxon>
        <taxon>Treponemataceae</taxon>
        <taxon>Treponema</taxon>
    </lineage>
</organism>
<evidence type="ECO:0000259" key="1">
    <source>
        <dbReference type="Pfam" id="PF01266"/>
    </source>
</evidence>
<evidence type="ECO:0000259" key="2">
    <source>
        <dbReference type="Pfam" id="PF04324"/>
    </source>
</evidence>
<dbReference type="SUPFAM" id="SSF54373">
    <property type="entry name" value="FAD-linked reductases, C-terminal domain"/>
    <property type="match status" value="1"/>
</dbReference>
<dbReference type="Pfam" id="PF04324">
    <property type="entry name" value="Fer2_BFD"/>
    <property type="match status" value="1"/>
</dbReference>
<evidence type="ECO:0000313" key="5">
    <source>
        <dbReference type="Proteomes" id="UP000042527"/>
    </source>
</evidence>
<dbReference type="Gene3D" id="1.10.10.1100">
    <property type="entry name" value="BFD-like [2Fe-2S]-binding domain"/>
    <property type="match status" value="1"/>
</dbReference>
<evidence type="ECO:0000313" key="3">
    <source>
        <dbReference type="EMBL" id="CEM61748.1"/>
    </source>
</evidence>
<dbReference type="Gene3D" id="3.50.50.60">
    <property type="entry name" value="FAD/NAD(P)-binding domain"/>
    <property type="match status" value="1"/>
</dbReference>
<dbReference type="GeneID" id="57754165"/>
<dbReference type="OrthoDB" id="9801699at2"/>
<keyword evidence="5" id="KW-1185">Reference proteome</keyword>
<feature type="domain" description="FAD dependent oxidoreductase" evidence="1">
    <location>
        <begin position="3"/>
        <end position="353"/>
    </location>
</feature>
<accession>A0A0B7GTD3</accession>
<dbReference type="InterPro" id="IPR007419">
    <property type="entry name" value="BFD-like_2Fe2S-bd_dom"/>
</dbReference>
<dbReference type="Pfam" id="PF01266">
    <property type="entry name" value="DAO"/>
    <property type="match status" value="1"/>
</dbReference>
<evidence type="ECO:0000313" key="4">
    <source>
        <dbReference type="EMBL" id="QEJ97307.1"/>
    </source>
</evidence>
<dbReference type="InterPro" id="IPR036188">
    <property type="entry name" value="FAD/NAD-bd_sf"/>
</dbReference>
<dbReference type="InterPro" id="IPR052745">
    <property type="entry name" value="G3P_Oxidase/Oxidoreductase"/>
</dbReference>
<dbReference type="EMBL" id="CDNC01000013">
    <property type="protein sequence ID" value="CEM61748.1"/>
    <property type="molecule type" value="Genomic_DNA"/>
</dbReference>
<dbReference type="AlphaFoldDB" id="A0A0B7GTD3"/>
<reference evidence="4 6" key="3">
    <citation type="submission" date="2019-08" db="EMBL/GenBank/DDBJ databases">
        <authorList>
            <person name="Kuhnert P."/>
        </authorList>
    </citation>
    <scope>NUCLEOTIDE SEQUENCE [LARGE SCALE GENOMIC DNA]</scope>
    <source>
        <strain evidence="4 6">B36.5</strain>
    </source>
</reference>
<dbReference type="Proteomes" id="UP000042527">
    <property type="component" value="Unassembled WGS sequence"/>
</dbReference>
<feature type="domain" description="BFD-like [2Fe-2S]-binding" evidence="2">
    <location>
        <begin position="398"/>
        <end position="451"/>
    </location>
</feature>
<evidence type="ECO:0000313" key="6">
    <source>
        <dbReference type="Proteomes" id="UP000323594"/>
    </source>
</evidence>
<reference evidence="5" key="2">
    <citation type="submission" date="2015-01" db="EMBL/GenBank/DDBJ databases">
        <authorList>
            <person name="Manzoor Shahid"/>
            <person name="Zubair Saima"/>
        </authorList>
    </citation>
    <scope>NUCLEOTIDE SEQUENCE [LARGE SCALE GENOMIC DNA]</scope>
    <source>
        <strain evidence="5">V1</strain>
    </source>
</reference>
<dbReference type="PANTHER" id="PTHR42720">
    <property type="entry name" value="GLYCEROL-3-PHOSPHATE DEHYDROGENASE"/>
    <property type="match status" value="1"/>
</dbReference>
<protein>
    <submittedName>
        <fullName evidence="3">FAD dependent oxidoreductase</fullName>
    </submittedName>
    <submittedName>
        <fullName evidence="4">NAD(P)/FAD-dependent oxidoreductase</fullName>
    </submittedName>
</protein>
<reference evidence="3" key="1">
    <citation type="submission" date="2015-01" db="EMBL/GenBank/DDBJ databases">
        <authorList>
            <person name="Xiang T."/>
            <person name="Song Y."/>
            <person name="Huang L."/>
            <person name="Wang B."/>
            <person name="Wu P."/>
        </authorList>
    </citation>
    <scope>NUCLEOTIDE SEQUENCE [LARGE SCALE GENOMIC DNA]</scope>
    <source>
        <strain evidence="3">V1</strain>
    </source>
</reference>
<dbReference type="PANTHER" id="PTHR42720:SF1">
    <property type="entry name" value="GLYCEROL 3-PHOSPHATE OXIDASE"/>
    <property type="match status" value="1"/>
</dbReference>
<dbReference type="EMBL" id="CP042817">
    <property type="protein sequence ID" value="QEJ97307.1"/>
    <property type="molecule type" value="Genomic_DNA"/>
</dbReference>
<dbReference type="InterPro" id="IPR006076">
    <property type="entry name" value="FAD-dep_OxRdtase"/>
</dbReference>
<dbReference type="SUPFAM" id="SSF51905">
    <property type="entry name" value="FAD/NAD(P)-binding domain"/>
    <property type="match status" value="1"/>
</dbReference>
<proteinExistence type="predicted"/>
<dbReference type="InterPro" id="IPR041854">
    <property type="entry name" value="BFD-like_2Fe2S-bd_dom_sf"/>
</dbReference>
<dbReference type="CDD" id="cd19946">
    <property type="entry name" value="GlpA-like_Fer2_BFD-like"/>
    <property type="match status" value="1"/>
</dbReference>